<evidence type="ECO:0000259" key="6">
    <source>
        <dbReference type="Pfam" id="PF02278"/>
    </source>
</evidence>
<dbReference type="PANTHER" id="PTHR38481">
    <property type="entry name" value="HYALURONATE LYASE"/>
    <property type="match status" value="1"/>
</dbReference>
<sequence>MKIPAALSFIYLATLSTATAPHPRVARRLQARADAASSASASSASAYGSASVNITITPTSTQTSTSIASSLSANASSTTVPSSSSAVSAQPSATSPPINASTAQDIETLFQRRLSNIVGELTNVSSIESWLDTLNSTGQWPDVDYTTGCTAQRANWPAENHWARIATLAGAWHGGLPGADASLVKSASLRASIALAMDWWFANDFQNIDPDCLDFGGDAQCPCGTPGMWNTNWFPNIIGTPELVSQSCLLLNGTLSEAEIGNCTVMTARAYNTFIIPANGVGVLTGANALDVAKIGIDLALLTTNVTLLTDAYSKVHGQMTISTGARADGIRPDGSFGQHTGILYNGNYGKDFTNDVVDLEVEAGGTQFQGSPAAQNAMATLFDGDKWMIYKNALTGVLHWDFSALGRFIAFPTADITQATASILLNLTKIGDLGNEWNSSSLIDFSTSLSKNVASANAGNLLGNKMFFDNDYMVQRGPNYISTLKMYSVRSTNTECTNLANPFGFHLSDGALRTYVRGNEYENIAASQDWNRIPGITTDYGATTLDCADAGALGVENFVGGASDGSVGVAAMRYTNPKTKSLHWNKAWFFLDNDVQFVMVSNITSASNASVISVLDQKLHNGAVILDGATRTDSVQKSFAQHGLSGQSLWHSNVGYIFPNSTSGNDFSLSVEVGEKTGNWSDIGTSTQPPTTVDLFSAWVTHNSLNTSLAYSIFPGADHNTFLDKSSKSRLTVVQNDATASALLDDANAKAMAVVWAAGGATMNFAPGSPATFTITTNGTAALSFDLKSGALTVSDPTQTLAALSVTLNVGRAKVSKTLNFALPSAGGLGGSSVSQNVFSS</sequence>
<proteinExistence type="inferred from homology"/>
<evidence type="ECO:0000256" key="4">
    <source>
        <dbReference type="SAM" id="MobiDB-lite"/>
    </source>
</evidence>
<reference evidence="9" key="1">
    <citation type="submission" date="2023-03" db="EMBL/GenBank/DDBJ databases">
        <title>Massive genome expansion in bonnet fungi (Mycena s.s.) driven by repeated elements and novel gene families across ecological guilds.</title>
        <authorList>
            <consortium name="Lawrence Berkeley National Laboratory"/>
            <person name="Harder C.B."/>
            <person name="Miyauchi S."/>
            <person name="Viragh M."/>
            <person name="Kuo A."/>
            <person name="Thoen E."/>
            <person name="Andreopoulos B."/>
            <person name="Lu D."/>
            <person name="Skrede I."/>
            <person name="Drula E."/>
            <person name="Henrissat B."/>
            <person name="Morin E."/>
            <person name="Kohler A."/>
            <person name="Barry K."/>
            <person name="LaButti K."/>
            <person name="Morin E."/>
            <person name="Salamov A."/>
            <person name="Lipzen A."/>
            <person name="Mereny Z."/>
            <person name="Hegedus B."/>
            <person name="Baldrian P."/>
            <person name="Stursova M."/>
            <person name="Weitz H."/>
            <person name="Taylor A."/>
            <person name="Grigoriev I.V."/>
            <person name="Nagy L.G."/>
            <person name="Martin F."/>
            <person name="Kauserud H."/>
        </authorList>
    </citation>
    <scope>NUCLEOTIDE SEQUENCE</scope>
    <source>
        <strain evidence="9">CBHHK200</strain>
    </source>
</reference>
<dbReference type="EMBL" id="JARJCM010000033">
    <property type="protein sequence ID" value="KAJ7038126.1"/>
    <property type="molecule type" value="Genomic_DNA"/>
</dbReference>
<dbReference type="InterPro" id="IPR038970">
    <property type="entry name" value="Lyase_8"/>
</dbReference>
<dbReference type="Pfam" id="PF02278">
    <property type="entry name" value="Lyase_8"/>
    <property type="match status" value="1"/>
</dbReference>
<evidence type="ECO:0000313" key="9">
    <source>
        <dbReference type="EMBL" id="KAJ7038126.1"/>
    </source>
</evidence>
<dbReference type="InterPro" id="IPR014718">
    <property type="entry name" value="GH-type_carb-bd"/>
</dbReference>
<keyword evidence="3 9" id="KW-0456">Lyase</keyword>
<dbReference type="Pfam" id="PF08124">
    <property type="entry name" value="Lyase_8_N"/>
    <property type="match status" value="1"/>
</dbReference>
<dbReference type="InterPro" id="IPR011013">
    <property type="entry name" value="Gal_mutarotase_sf_dom"/>
</dbReference>
<dbReference type="GO" id="GO:0016837">
    <property type="term" value="F:carbon-oxygen lyase activity, acting on polysaccharides"/>
    <property type="evidence" value="ECO:0007669"/>
    <property type="project" value="UniProtKB-ARBA"/>
</dbReference>
<evidence type="ECO:0000259" key="8">
    <source>
        <dbReference type="Pfam" id="PF08124"/>
    </source>
</evidence>
<dbReference type="AlphaFoldDB" id="A0AAD6T3G3"/>
<dbReference type="PANTHER" id="PTHR38481:SF1">
    <property type="entry name" value="HYALURONATE LYASE"/>
    <property type="match status" value="1"/>
</dbReference>
<feature type="domain" description="Polysaccharide lyase 8 N-terminal alpha-helical" evidence="8">
    <location>
        <begin position="230"/>
        <end position="373"/>
    </location>
</feature>
<dbReference type="InterPro" id="IPR012970">
    <property type="entry name" value="Lyase_8_alpha_N"/>
</dbReference>
<evidence type="ECO:0000256" key="2">
    <source>
        <dbReference type="ARBA" id="ARBA00022729"/>
    </source>
</evidence>
<feature type="chain" id="PRO_5041922081" evidence="5">
    <location>
        <begin position="19"/>
        <end position="842"/>
    </location>
</feature>
<dbReference type="Gene3D" id="1.50.10.100">
    <property type="entry name" value="Chondroitin AC/alginate lyase"/>
    <property type="match status" value="1"/>
</dbReference>
<dbReference type="GO" id="GO:0030246">
    <property type="term" value="F:carbohydrate binding"/>
    <property type="evidence" value="ECO:0007669"/>
    <property type="project" value="InterPro"/>
</dbReference>
<evidence type="ECO:0000256" key="5">
    <source>
        <dbReference type="SAM" id="SignalP"/>
    </source>
</evidence>
<feature type="domain" description="Polysaccharide lyase family 8 central" evidence="6">
    <location>
        <begin position="465"/>
        <end position="719"/>
    </location>
</feature>
<dbReference type="SUPFAM" id="SSF49863">
    <property type="entry name" value="Hyaluronate lyase-like, C-terminal domain"/>
    <property type="match status" value="1"/>
</dbReference>
<comment type="caution">
    <text evidence="9">The sequence shown here is derived from an EMBL/GenBank/DDBJ whole genome shotgun (WGS) entry which is preliminary data.</text>
</comment>
<gene>
    <name evidence="9" type="ORF">C8F04DRAFT_1089649</name>
</gene>
<dbReference type="SUPFAM" id="SSF74650">
    <property type="entry name" value="Galactose mutarotase-like"/>
    <property type="match status" value="1"/>
</dbReference>
<protein>
    <submittedName>
        <fullName evidence="9">Polysaccharide lyase family 8 protein</fullName>
    </submittedName>
</protein>
<evidence type="ECO:0000256" key="3">
    <source>
        <dbReference type="ARBA" id="ARBA00023239"/>
    </source>
</evidence>
<keyword evidence="10" id="KW-1185">Reference proteome</keyword>
<keyword evidence="2 5" id="KW-0732">Signal</keyword>
<feature type="domain" description="Polysaccharide lyase family 8 C-terminal" evidence="7">
    <location>
        <begin position="733"/>
        <end position="805"/>
    </location>
</feature>
<dbReference type="GO" id="GO:0005576">
    <property type="term" value="C:extracellular region"/>
    <property type="evidence" value="ECO:0007669"/>
    <property type="project" value="InterPro"/>
</dbReference>
<dbReference type="SUPFAM" id="SSF48230">
    <property type="entry name" value="Chondroitin AC/alginate lyase"/>
    <property type="match status" value="1"/>
</dbReference>
<dbReference type="InterPro" id="IPR011071">
    <property type="entry name" value="Lyase_8-like_C"/>
</dbReference>
<dbReference type="InterPro" id="IPR003159">
    <property type="entry name" value="Lyase_8_central_dom"/>
</dbReference>
<evidence type="ECO:0000256" key="1">
    <source>
        <dbReference type="ARBA" id="ARBA00006699"/>
    </source>
</evidence>
<feature type="region of interest" description="Disordered" evidence="4">
    <location>
        <begin position="79"/>
        <end position="100"/>
    </location>
</feature>
<dbReference type="InterPro" id="IPR008929">
    <property type="entry name" value="Chondroitin_lyas"/>
</dbReference>
<accession>A0AAD6T3G3</accession>
<dbReference type="GO" id="GO:0005975">
    <property type="term" value="P:carbohydrate metabolic process"/>
    <property type="evidence" value="ECO:0007669"/>
    <property type="project" value="InterPro"/>
</dbReference>
<dbReference type="Gene3D" id="2.60.220.10">
    <property type="entry name" value="Polysaccharide lyase family 8-like, C-terminal"/>
    <property type="match status" value="1"/>
</dbReference>
<dbReference type="InterPro" id="IPR004103">
    <property type="entry name" value="Lyase_8_C"/>
</dbReference>
<feature type="signal peptide" evidence="5">
    <location>
        <begin position="1"/>
        <end position="18"/>
    </location>
</feature>
<name>A0AAD6T3G3_9AGAR</name>
<comment type="similarity">
    <text evidence="1">Belongs to the polysaccharide lyase 8 family.</text>
</comment>
<evidence type="ECO:0000313" key="10">
    <source>
        <dbReference type="Proteomes" id="UP001218188"/>
    </source>
</evidence>
<dbReference type="Pfam" id="PF02884">
    <property type="entry name" value="Lyase_8_C"/>
    <property type="match status" value="1"/>
</dbReference>
<dbReference type="Gene3D" id="2.70.98.10">
    <property type="match status" value="1"/>
</dbReference>
<feature type="compositionally biased region" description="Low complexity" evidence="4">
    <location>
        <begin position="79"/>
        <end position="97"/>
    </location>
</feature>
<organism evidence="9 10">
    <name type="scientific">Mycena alexandri</name>
    <dbReference type="NCBI Taxonomy" id="1745969"/>
    <lineage>
        <taxon>Eukaryota</taxon>
        <taxon>Fungi</taxon>
        <taxon>Dikarya</taxon>
        <taxon>Basidiomycota</taxon>
        <taxon>Agaricomycotina</taxon>
        <taxon>Agaricomycetes</taxon>
        <taxon>Agaricomycetidae</taxon>
        <taxon>Agaricales</taxon>
        <taxon>Marasmiineae</taxon>
        <taxon>Mycenaceae</taxon>
        <taxon>Mycena</taxon>
    </lineage>
</organism>
<evidence type="ECO:0000259" key="7">
    <source>
        <dbReference type="Pfam" id="PF02884"/>
    </source>
</evidence>
<dbReference type="Proteomes" id="UP001218188">
    <property type="component" value="Unassembled WGS sequence"/>
</dbReference>